<name>A0A6P8DNH5_PUNGR</name>
<dbReference type="GO" id="GO:0003700">
    <property type="term" value="F:DNA-binding transcription factor activity"/>
    <property type="evidence" value="ECO:0007669"/>
    <property type="project" value="InterPro"/>
</dbReference>
<dbReference type="Gene3D" id="3.30.730.10">
    <property type="entry name" value="AP2/ERF domain"/>
    <property type="match status" value="1"/>
</dbReference>
<evidence type="ECO:0000313" key="11">
    <source>
        <dbReference type="Proteomes" id="UP000515151"/>
    </source>
</evidence>
<evidence type="ECO:0000256" key="1">
    <source>
        <dbReference type="ARBA" id="ARBA00004123"/>
    </source>
</evidence>
<dbReference type="GO" id="GO:0003677">
    <property type="term" value="F:DNA binding"/>
    <property type="evidence" value="ECO:0007669"/>
    <property type="project" value="UniProtKB-KW"/>
</dbReference>
<keyword evidence="6" id="KW-0804">Transcription</keyword>
<dbReference type="AlphaFoldDB" id="A0A6P8DNH5"/>
<dbReference type="InterPro" id="IPR001471">
    <property type="entry name" value="AP2/ERF_dom"/>
</dbReference>
<feature type="compositionally biased region" description="Basic and acidic residues" evidence="9">
    <location>
        <begin position="221"/>
        <end position="239"/>
    </location>
</feature>
<proteinExistence type="inferred from homology"/>
<dbReference type="GeneID" id="116206202"/>
<dbReference type="InterPro" id="IPR050913">
    <property type="entry name" value="AP2/ERF_ERF"/>
</dbReference>
<dbReference type="SMART" id="SM00380">
    <property type="entry name" value="AP2"/>
    <property type="match status" value="1"/>
</dbReference>
<evidence type="ECO:0000256" key="6">
    <source>
        <dbReference type="ARBA" id="ARBA00023163"/>
    </source>
</evidence>
<keyword evidence="4" id="KW-0238">DNA-binding</keyword>
<dbReference type="PANTHER" id="PTHR31194">
    <property type="entry name" value="SHN SHINE , DNA BINDING / TRANSCRIPTION FACTOR"/>
    <property type="match status" value="1"/>
</dbReference>
<feature type="compositionally biased region" description="Polar residues" evidence="9">
    <location>
        <begin position="193"/>
        <end position="217"/>
    </location>
</feature>
<evidence type="ECO:0000256" key="3">
    <source>
        <dbReference type="ARBA" id="ARBA00023015"/>
    </source>
</evidence>
<dbReference type="RefSeq" id="XP_031394871.1">
    <property type="nucleotide sequence ID" value="XM_031539011.1"/>
</dbReference>
<gene>
    <name evidence="12" type="primary">LOC116206202</name>
</gene>
<evidence type="ECO:0000313" key="12">
    <source>
        <dbReference type="RefSeq" id="XP_031394871.1"/>
    </source>
</evidence>
<dbReference type="PROSITE" id="PS51032">
    <property type="entry name" value="AP2_ERF"/>
    <property type="match status" value="1"/>
</dbReference>
<dbReference type="GO" id="GO:0005634">
    <property type="term" value="C:nucleus"/>
    <property type="evidence" value="ECO:0007669"/>
    <property type="project" value="UniProtKB-SubCell"/>
</dbReference>
<evidence type="ECO:0000256" key="4">
    <source>
        <dbReference type="ARBA" id="ARBA00023125"/>
    </source>
</evidence>
<reference evidence="11" key="1">
    <citation type="journal article" date="2020" name="Plant Biotechnol. J.">
        <title>The pomegranate (Punica granatum L.) draft genome dissects genetic divergence between soft- and hard-seeded cultivars.</title>
        <authorList>
            <person name="Luo X."/>
            <person name="Li H."/>
            <person name="Wu Z."/>
            <person name="Yao W."/>
            <person name="Zhao P."/>
            <person name="Cao D."/>
            <person name="Yu H."/>
            <person name="Li K."/>
            <person name="Poudel K."/>
            <person name="Zhao D."/>
            <person name="Zhang F."/>
            <person name="Xia X."/>
            <person name="Chen L."/>
            <person name="Wang Q."/>
            <person name="Jing D."/>
            <person name="Cao S."/>
        </authorList>
    </citation>
    <scope>NUCLEOTIDE SEQUENCE [LARGE SCALE GENOMIC DNA]</scope>
    <source>
        <strain evidence="11">cv. Tunisia</strain>
    </source>
</reference>
<evidence type="ECO:0000256" key="2">
    <source>
        <dbReference type="ARBA" id="ARBA00022745"/>
    </source>
</evidence>
<evidence type="ECO:0000259" key="10">
    <source>
        <dbReference type="PROSITE" id="PS51032"/>
    </source>
</evidence>
<organism evidence="11 12">
    <name type="scientific">Punica granatum</name>
    <name type="common">Pomegranate</name>
    <dbReference type="NCBI Taxonomy" id="22663"/>
    <lineage>
        <taxon>Eukaryota</taxon>
        <taxon>Viridiplantae</taxon>
        <taxon>Streptophyta</taxon>
        <taxon>Embryophyta</taxon>
        <taxon>Tracheophyta</taxon>
        <taxon>Spermatophyta</taxon>
        <taxon>Magnoliopsida</taxon>
        <taxon>eudicotyledons</taxon>
        <taxon>Gunneridae</taxon>
        <taxon>Pentapetalae</taxon>
        <taxon>rosids</taxon>
        <taxon>malvids</taxon>
        <taxon>Myrtales</taxon>
        <taxon>Lythraceae</taxon>
        <taxon>Punica</taxon>
    </lineage>
</organism>
<dbReference type="GO" id="GO:0009873">
    <property type="term" value="P:ethylene-activated signaling pathway"/>
    <property type="evidence" value="ECO:0007669"/>
    <property type="project" value="UniProtKB-KW"/>
</dbReference>
<protein>
    <submittedName>
        <fullName evidence="12">Ethylene-responsive transcription factor CRF2-like</fullName>
    </submittedName>
</protein>
<keyword evidence="2" id="KW-0936">Ethylene signaling pathway</keyword>
<evidence type="ECO:0000256" key="5">
    <source>
        <dbReference type="ARBA" id="ARBA00023159"/>
    </source>
</evidence>
<dbReference type="OrthoDB" id="902335at2759"/>
<dbReference type="InterPro" id="IPR016177">
    <property type="entry name" value="DNA-bd_dom_sf"/>
</dbReference>
<dbReference type="InterPro" id="IPR036955">
    <property type="entry name" value="AP2/ERF_dom_sf"/>
</dbReference>
<evidence type="ECO:0000256" key="7">
    <source>
        <dbReference type="ARBA" id="ARBA00023242"/>
    </source>
</evidence>
<feature type="region of interest" description="Disordered" evidence="9">
    <location>
        <begin position="91"/>
        <end position="112"/>
    </location>
</feature>
<keyword evidence="7" id="KW-0539">Nucleus</keyword>
<keyword evidence="11" id="KW-1185">Reference proteome</keyword>
<accession>A0A6P8DNH5</accession>
<feature type="region of interest" description="Disordered" evidence="9">
    <location>
        <begin position="22"/>
        <end position="59"/>
    </location>
</feature>
<dbReference type="PRINTS" id="PR00367">
    <property type="entry name" value="ETHRSPELEMNT"/>
</dbReference>
<evidence type="ECO:0000256" key="8">
    <source>
        <dbReference type="ARBA" id="ARBA00024343"/>
    </source>
</evidence>
<reference evidence="12" key="2">
    <citation type="submission" date="2025-08" db="UniProtKB">
        <authorList>
            <consortium name="RefSeq"/>
        </authorList>
    </citation>
    <scope>IDENTIFICATION</scope>
    <source>
        <tissue evidence="12">Leaf</tissue>
    </source>
</reference>
<comment type="similarity">
    <text evidence="8">Belongs to the AP2/ERF transcription factor family. ERF subfamily.</text>
</comment>
<dbReference type="FunFam" id="3.30.730.10:FF:000001">
    <property type="entry name" value="Ethylene-responsive transcription factor 2"/>
    <property type="match status" value="1"/>
</dbReference>
<dbReference type="Pfam" id="PF00847">
    <property type="entry name" value="AP2"/>
    <property type="match status" value="1"/>
</dbReference>
<keyword evidence="3" id="KW-0805">Transcription regulation</keyword>
<dbReference type="Proteomes" id="UP000515151">
    <property type="component" value="Chromosome 4"/>
</dbReference>
<dbReference type="PANTHER" id="PTHR31194:SF202">
    <property type="entry name" value="ETHYLENE-RESPONSIVE TRANSCRIPTION FACTOR ERF070"/>
    <property type="match status" value="1"/>
</dbReference>
<dbReference type="SUPFAM" id="SSF54171">
    <property type="entry name" value="DNA-binding domain"/>
    <property type="match status" value="1"/>
</dbReference>
<keyword evidence="5" id="KW-0010">Activator</keyword>
<evidence type="ECO:0000256" key="9">
    <source>
        <dbReference type="SAM" id="MobiDB-lite"/>
    </source>
</evidence>
<feature type="domain" description="AP2/ERF" evidence="10">
    <location>
        <begin position="110"/>
        <end position="167"/>
    </location>
</feature>
<sequence>MTAAMEQSDCFRPVKYTEQRTLTTKFTESRPAGPRVLRVSVTDPDATDSSSDEETEPCFRQRQRVKRYISEIRIEEGCRAHAVREGRMRAPVAGVAKRPSRAQPSAGERKFRGVRQRPWGKWAAEIRDPERRVRLWLGTYETAEEAARVYDNAALKLRGPHALTNFSTPSALEKTEEHNAVSVSMVNVNATSPVSSYDSTEVSSQSQQARELSSPTSVLRFDGRHSADREQKPVLKMEPPDEPAEDFQGETGLTEYLPADFPPVDDFFDFAAAASMFGDSAGLPDPMIDGDLCDFLLDSPSDLGPLPMDLQVNDYFQDIGDLFPSDPLSVL</sequence>
<dbReference type="CDD" id="cd00018">
    <property type="entry name" value="AP2"/>
    <property type="match status" value="1"/>
</dbReference>
<feature type="region of interest" description="Disordered" evidence="9">
    <location>
        <begin position="193"/>
        <end position="246"/>
    </location>
</feature>
<comment type="subcellular location">
    <subcellularLocation>
        <location evidence="1">Nucleus</location>
    </subcellularLocation>
</comment>